<dbReference type="AlphaFoldDB" id="A0A0A9BLL3"/>
<accession>A0A0A9BLL3</accession>
<protein>
    <submittedName>
        <fullName evidence="1">Uncharacterized protein</fullName>
    </submittedName>
</protein>
<reference evidence="1" key="2">
    <citation type="journal article" date="2015" name="Data Brief">
        <title>Shoot transcriptome of the giant reed, Arundo donax.</title>
        <authorList>
            <person name="Barrero R.A."/>
            <person name="Guerrero F.D."/>
            <person name="Moolhuijzen P."/>
            <person name="Goolsby J.A."/>
            <person name="Tidwell J."/>
            <person name="Bellgard S.E."/>
            <person name="Bellgard M.I."/>
        </authorList>
    </citation>
    <scope>NUCLEOTIDE SEQUENCE</scope>
    <source>
        <tissue evidence="1">Shoot tissue taken approximately 20 cm above the soil surface</tissue>
    </source>
</reference>
<organism evidence="1">
    <name type="scientific">Arundo donax</name>
    <name type="common">Giant reed</name>
    <name type="synonym">Donax arundinaceus</name>
    <dbReference type="NCBI Taxonomy" id="35708"/>
    <lineage>
        <taxon>Eukaryota</taxon>
        <taxon>Viridiplantae</taxon>
        <taxon>Streptophyta</taxon>
        <taxon>Embryophyta</taxon>
        <taxon>Tracheophyta</taxon>
        <taxon>Spermatophyta</taxon>
        <taxon>Magnoliopsida</taxon>
        <taxon>Liliopsida</taxon>
        <taxon>Poales</taxon>
        <taxon>Poaceae</taxon>
        <taxon>PACMAD clade</taxon>
        <taxon>Arundinoideae</taxon>
        <taxon>Arundineae</taxon>
        <taxon>Arundo</taxon>
    </lineage>
</organism>
<name>A0A0A9BLL3_ARUDO</name>
<dbReference type="EMBL" id="GBRH01237768">
    <property type="protein sequence ID" value="JAD60127.1"/>
    <property type="molecule type" value="Transcribed_RNA"/>
</dbReference>
<proteinExistence type="predicted"/>
<reference evidence="1" key="1">
    <citation type="submission" date="2014-09" db="EMBL/GenBank/DDBJ databases">
        <authorList>
            <person name="Magalhaes I.L.F."/>
            <person name="Oliveira U."/>
            <person name="Santos F.R."/>
            <person name="Vidigal T.H.D.A."/>
            <person name="Brescovit A.D."/>
            <person name="Santos A.J."/>
        </authorList>
    </citation>
    <scope>NUCLEOTIDE SEQUENCE</scope>
    <source>
        <tissue evidence="1">Shoot tissue taken approximately 20 cm above the soil surface</tissue>
    </source>
</reference>
<evidence type="ECO:0000313" key="1">
    <source>
        <dbReference type="EMBL" id="JAD60127.1"/>
    </source>
</evidence>
<sequence>MTSVFETRSYNLFRSTEGINLPAP</sequence>